<protein>
    <submittedName>
        <fullName evidence="2">Jg17758 protein</fullName>
    </submittedName>
</protein>
<reference evidence="2" key="1">
    <citation type="submission" date="2022-03" db="EMBL/GenBank/DDBJ databases">
        <authorList>
            <person name="Lindestad O."/>
        </authorList>
    </citation>
    <scope>NUCLEOTIDE SEQUENCE</scope>
</reference>
<dbReference type="AlphaFoldDB" id="A0A8S4RCI7"/>
<evidence type="ECO:0000256" key="1">
    <source>
        <dbReference type="SAM" id="MobiDB-lite"/>
    </source>
</evidence>
<comment type="caution">
    <text evidence="2">The sequence shown here is derived from an EMBL/GenBank/DDBJ whole genome shotgun (WGS) entry which is preliminary data.</text>
</comment>
<evidence type="ECO:0000313" key="2">
    <source>
        <dbReference type="EMBL" id="CAH2234456.1"/>
    </source>
</evidence>
<keyword evidence="3" id="KW-1185">Reference proteome</keyword>
<evidence type="ECO:0000313" key="3">
    <source>
        <dbReference type="Proteomes" id="UP000838756"/>
    </source>
</evidence>
<name>A0A8S4RCI7_9NEOP</name>
<dbReference type="EMBL" id="CAKXAJ010025063">
    <property type="protein sequence ID" value="CAH2234456.1"/>
    <property type="molecule type" value="Genomic_DNA"/>
</dbReference>
<sequence>MLPIRTHNQPLHSVFAGEDEVRDFRHHPVVGTHHDLGGVGTNHCPKPSHSNSRLSQGSFKPIASSIPRFQTLSGRASDRGSLTSLAYAVKTTMINHLHIILVSHSK</sequence>
<dbReference type="Proteomes" id="UP000838756">
    <property type="component" value="Unassembled WGS sequence"/>
</dbReference>
<accession>A0A8S4RCI7</accession>
<gene>
    <name evidence="2" type="primary">jg17758</name>
    <name evidence="2" type="ORF">PAEG_LOCUS12282</name>
</gene>
<proteinExistence type="predicted"/>
<organism evidence="2 3">
    <name type="scientific">Pararge aegeria aegeria</name>
    <dbReference type="NCBI Taxonomy" id="348720"/>
    <lineage>
        <taxon>Eukaryota</taxon>
        <taxon>Metazoa</taxon>
        <taxon>Ecdysozoa</taxon>
        <taxon>Arthropoda</taxon>
        <taxon>Hexapoda</taxon>
        <taxon>Insecta</taxon>
        <taxon>Pterygota</taxon>
        <taxon>Neoptera</taxon>
        <taxon>Endopterygota</taxon>
        <taxon>Lepidoptera</taxon>
        <taxon>Glossata</taxon>
        <taxon>Ditrysia</taxon>
        <taxon>Papilionoidea</taxon>
        <taxon>Nymphalidae</taxon>
        <taxon>Satyrinae</taxon>
        <taxon>Satyrini</taxon>
        <taxon>Parargina</taxon>
        <taxon>Pararge</taxon>
    </lineage>
</organism>
<feature type="compositionally biased region" description="Polar residues" evidence="1">
    <location>
        <begin position="48"/>
        <end position="58"/>
    </location>
</feature>
<feature type="region of interest" description="Disordered" evidence="1">
    <location>
        <begin position="35"/>
        <end position="59"/>
    </location>
</feature>